<feature type="compositionally biased region" description="Basic and acidic residues" evidence="3">
    <location>
        <begin position="173"/>
        <end position="183"/>
    </location>
</feature>
<dbReference type="InterPro" id="IPR036483">
    <property type="entry name" value="PWI_dom_sf"/>
</dbReference>
<feature type="domain" description="PWI" evidence="5">
    <location>
        <begin position="461"/>
        <end position="555"/>
    </location>
</feature>
<comment type="caution">
    <text evidence="6">The sequence shown here is derived from an EMBL/GenBank/DDBJ whole genome shotgun (WGS) entry which is preliminary data.</text>
</comment>
<dbReference type="SMART" id="SM00360">
    <property type="entry name" value="RRM"/>
    <property type="match status" value="1"/>
</dbReference>
<protein>
    <recommendedName>
        <fullName evidence="8">RNA-binding protein 25</fullName>
    </recommendedName>
</protein>
<gene>
    <name evidence="6" type="ORF">WJX72_009526</name>
</gene>
<dbReference type="Pfam" id="PF00076">
    <property type="entry name" value="RRM_1"/>
    <property type="match status" value="1"/>
</dbReference>
<evidence type="ECO:0000256" key="1">
    <source>
        <dbReference type="ARBA" id="ARBA00022664"/>
    </source>
</evidence>
<dbReference type="InterPro" id="IPR012677">
    <property type="entry name" value="Nucleotide-bd_a/b_plait_sf"/>
</dbReference>
<dbReference type="GO" id="GO:0006397">
    <property type="term" value="P:mRNA processing"/>
    <property type="evidence" value="ECO:0007669"/>
    <property type="project" value="UniProtKB-KW"/>
</dbReference>
<reference evidence="6 7" key="1">
    <citation type="journal article" date="2024" name="Nat. Commun.">
        <title>Phylogenomics reveals the evolutionary origins of lichenization in chlorophyte algae.</title>
        <authorList>
            <person name="Puginier C."/>
            <person name="Libourel C."/>
            <person name="Otte J."/>
            <person name="Skaloud P."/>
            <person name="Haon M."/>
            <person name="Grisel S."/>
            <person name="Petersen M."/>
            <person name="Berrin J.G."/>
            <person name="Delaux P.M."/>
            <person name="Dal Grande F."/>
            <person name="Keller J."/>
        </authorList>
    </citation>
    <scope>NUCLEOTIDE SEQUENCE [LARGE SCALE GENOMIC DNA]</scope>
    <source>
        <strain evidence="6 7">SAG 2043</strain>
    </source>
</reference>
<dbReference type="PROSITE" id="PS51025">
    <property type="entry name" value="PWI"/>
    <property type="match status" value="1"/>
</dbReference>
<evidence type="ECO:0000259" key="5">
    <source>
        <dbReference type="PROSITE" id="PS51025"/>
    </source>
</evidence>
<dbReference type="InterPro" id="IPR035979">
    <property type="entry name" value="RBD_domain_sf"/>
</dbReference>
<feature type="domain" description="RRM" evidence="4">
    <location>
        <begin position="81"/>
        <end position="161"/>
    </location>
</feature>
<keyword evidence="1" id="KW-0507">mRNA processing</keyword>
<keyword evidence="7" id="KW-1185">Reference proteome</keyword>
<feature type="region of interest" description="Disordered" evidence="3">
    <location>
        <begin position="400"/>
        <end position="436"/>
    </location>
</feature>
<keyword evidence="2" id="KW-0694">RNA-binding</keyword>
<dbReference type="InterPro" id="IPR053294">
    <property type="entry name" value="RBM_PWI_domain"/>
</dbReference>
<dbReference type="SUPFAM" id="SSF101233">
    <property type="entry name" value="PWI domain"/>
    <property type="match status" value="1"/>
</dbReference>
<feature type="compositionally biased region" description="Basic and acidic residues" evidence="3">
    <location>
        <begin position="253"/>
        <end position="286"/>
    </location>
</feature>
<feature type="region of interest" description="Disordered" evidence="3">
    <location>
        <begin position="239"/>
        <end position="382"/>
    </location>
</feature>
<dbReference type="InterPro" id="IPR002483">
    <property type="entry name" value="PWI_dom"/>
</dbReference>
<evidence type="ECO:0000313" key="6">
    <source>
        <dbReference type="EMBL" id="KAK9824336.1"/>
    </source>
</evidence>
<proteinExistence type="predicted"/>
<feature type="region of interest" description="Disordered" evidence="3">
    <location>
        <begin position="173"/>
        <end position="215"/>
    </location>
</feature>
<feature type="compositionally biased region" description="Basic and acidic residues" evidence="3">
    <location>
        <begin position="299"/>
        <end position="344"/>
    </location>
</feature>
<dbReference type="PANTHER" id="PTHR47334">
    <property type="entry name" value="SPLICING FACTOR PWI DOMAIN-CONTAINING PROTEIN / RNA RECOGNITION MOTIF (RRM)-CONTAINING PROTEIN"/>
    <property type="match status" value="1"/>
</dbReference>
<dbReference type="Gene3D" id="1.20.1390.10">
    <property type="entry name" value="PWI domain"/>
    <property type="match status" value="1"/>
</dbReference>
<dbReference type="PANTHER" id="PTHR47334:SF2">
    <property type="entry name" value="RNA-BINDING MOTIF PROTEIN 25"/>
    <property type="match status" value="1"/>
</dbReference>
<dbReference type="CDD" id="cd12446">
    <property type="entry name" value="RRM_RBM25"/>
    <property type="match status" value="1"/>
</dbReference>
<dbReference type="SMART" id="SM00311">
    <property type="entry name" value="PWI"/>
    <property type="match status" value="1"/>
</dbReference>
<evidence type="ECO:0008006" key="8">
    <source>
        <dbReference type="Google" id="ProtNLM"/>
    </source>
</evidence>
<dbReference type="EMBL" id="JALJOR010000002">
    <property type="protein sequence ID" value="KAK9824336.1"/>
    <property type="molecule type" value="Genomic_DNA"/>
</dbReference>
<dbReference type="PROSITE" id="PS50102">
    <property type="entry name" value="RRM"/>
    <property type="match status" value="1"/>
</dbReference>
<dbReference type="Proteomes" id="UP001489004">
    <property type="component" value="Unassembled WGS sequence"/>
</dbReference>
<dbReference type="Gene3D" id="3.30.70.330">
    <property type="match status" value="1"/>
</dbReference>
<feature type="compositionally biased region" description="Low complexity" evidence="3">
    <location>
        <begin position="191"/>
        <end position="209"/>
    </location>
</feature>
<feature type="compositionally biased region" description="Low complexity" evidence="3">
    <location>
        <begin position="413"/>
        <end position="422"/>
    </location>
</feature>
<dbReference type="SUPFAM" id="SSF54928">
    <property type="entry name" value="RNA-binding domain, RBD"/>
    <property type="match status" value="1"/>
</dbReference>
<accession>A0AAW1QRW5</accession>
<sequence length="555" mass="62025">MLLFNWCSQQPVHPYGRPPFLPPTSFRGPVPPFMPAGAPRPNYMVPPGQPTLRPANHMTPPVLPRPPGGTSHMSGPAVKSTLVWVGKIGANVTENTILGLLEACGPVKSWKRSVDPDSQRLKGFGFCEFAEASGVLRAMRLLNKLSLDGQELVLKCNSATERYVEDYQARLEAEAQRKPEEQLKAGGASGSPGAADADMPDAEALQQQAADRDAAEDNRVLEQIMSIISEVSAAQSGADAQQQASEFLSSLKEGSRGDGGKRKRDSRAGEAGEQERQMERDFERERQRQRKAQEQQGAEQERRYKEKLKDWERYERERAKERERERERQRDLDKERQRQVKADLETPDPDDLEEPWKRKRYGTSRRAEERRRRRMVEAQEDDADCAAELQELEQRLANGEQPLTGSPAERDAVSSASAAPSEAHLRQSAAEEQAAELAAEADLHDPIYQAMIADQIPADSAGVFSYPIKWAVFDAARAQMAPRISSWVNKKIAELLGEEEKTLVDFVMGKLSEHAAPAKVLEELAMVLDEEAETFVLKLYRMVIFETQKQALLGS</sequence>
<organism evidence="6 7">
    <name type="scientific">[Myrmecia] bisecta</name>
    <dbReference type="NCBI Taxonomy" id="41462"/>
    <lineage>
        <taxon>Eukaryota</taxon>
        <taxon>Viridiplantae</taxon>
        <taxon>Chlorophyta</taxon>
        <taxon>core chlorophytes</taxon>
        <taxon>Trebouxiophyceae</taxon>
        <taxon>Trebouxiales</taxon>
        <taxon>Trebouxiaceae</taxon>
        <taxon>Myrmecia</taxon>
    </lineage>
</organism>
<evidence type="ECO:0000256" key="2">
    <source>
        <dbReference type="PROSITE-ProRule" id="PRU00176"/>
    </source>
</evidence>
<name>A0AAW1QRW5_9CHLO</name>
<dbReference type="InterPro" id="IPR034268">
    <property type="entry name" value="RBM25_RRM"/>
</dbReference>
<dbReference type="GO" id="GO:0003723">
    <property type="term" value="F:RNA binding"/>
    <property type="evidence" value="ECO:0007669"/>
    <property type="project" value="UniProtKB-UniRule"/>
</dbReference>
<evidence type="ECO:0000256" key="3">
    <source>
        <dbReference type="SAM" id="MobiDB-lite"/>
    </source>
</evidence>
<dbReference type="Pfam" id="PF01480">
    <property type="entry name" value="PWI"/>
    <property type="match status" value="1"/>
</dbReference>
<evidence type="ECO:0000313" key="7">
    <source>
        <dbReference type="Proteomes" id="UP001489004"/>
    </source>
</evidence>
<evidence type="ECO:0000259" key="4">
    <source>
        <dbReference type="PROSITE" id="PS50102"/>
    </source>
</evidence>
<dbReference type="AlphaFoldDB" id="A0AAW1QRW5"/>
<dbReference type="InterPro" id="IPR000504">
    <property type="entry name" value="RRM_dom"/>
</dbReference>